<name>G4YFZ2_PHYSP</name>
<keyword evidence="3" id="KW-1185">Reference proteome</keyword>
<organism evidence="2 3">
    <name type="scientific">Phytophthora sojae (strain P6497)</name>
    <name type="common">Soybean stem and root rot agent</name>
    <name type="synonym">Phytophthora megasperma f. sp. glycines</name>
    <dbReference type="NCBI Taxonomy" id="1094619"/>
    <lineage>
        <taxon>Eukaryota</taxon>
        <taxon>Sar</taxon>
        <taxon>Stramenopiles</taxon>
        <taxon>Oomycota</taxon>
        <taxon>Peronosporomycetes</taxon>
        <taxon>Peronosporales</taxon>
        <taxon>Peronosporaceae</taxon>
        <taxon>Phytophthora</taxon>
    </lineage>
</organism>
<dbReference type="AlphaFoldDB" id="G4YFZ2"/>
<proteinExistence type="predicted"/>
<dbReference type="PANTHER" id="PTHR33099">
    <property type="entry name" value="FE2OG DIOXYGENASE DOMAIN-CONTAINING PROTEIN"/>
    <property type="match status" value="1"/>
</dbReference>
<gene>
    <name evidence="2" type="ORF">PHYSODRAFT_321740</name>
</gene>
<evidence type="ECO:0000313" key="2">
    <source>
        <dbReference type="EMBL" id="EGZ28040.1"/>
    </source>
</evidence>
<dbReference type="KEGG" id="psoj:PHYSODRAFT_321740"/>
<reference evidence="2 3" key="1">
    <citation type="journal article" date="2006" name="Science">
        <title>Phytophthora genome sequences uncover evolutionary origins and mechanisms of pathogenesis.</title>
        <authorList>
            <person name="Tyler B.M."/>
            <person name="Tripathy S."/>
            <person name="Zhang X."/>
            <person name="Dehal P."/>
            <person name="Jiang R.H."/>
            <person name="Aerts A."/>
            <person name="Arredondo F.D."/>
            <person name="Baxter L."/>
            <person name="Bensasson D."/>
            <person name="Beynon J.L."/>
            <person name="Chapman J."/>
            <person name="Damasceno C.M."/>
            <person name="Dorrance A.E."/>
            <person name="Dou D."/>
            <person name="Dickerman A.W."/>
            <person name="Dubchak I.L."/>
            <person name="Garbelotto M."/>
            <person name="Gijzen M."/>
            <person name="Gordon S.G."/>
            <person name="Govers F."/>
            <person name="Grunwald N.J."/>
            <person name="Huang W."/>
            <person name="Ivors K.L."/>
            <person name="Jones R.W."/>
            <person name="Kamoun S."/>
            <person name="Krampis K."/>
            <person name="Lamour K.H."/>
            <person name="Lee M.K."/>
            <person name="McDonald W.H."/>
            <person name="Medina M."/>
            <person name="Meijer H.J."/>
            <person name="Nordberg E.K."/>
            <person name="Maclean D.J."/>
            <person name="Ospina-Giraldo M.D."/>
            <person name="Morris P.F."/>
            <person name="Phuntumart V."/>
            <person name="Putnam N.H."/>
            <person name="Rash S."/>
            <person name="Rose J.K."/>
            <person name="Sakihama Y."/>
            <person name="Salamov A.A."/>
            <person name="Savidor A."/>
            <person name="Scheuring C.F."/>
            <person name="Smith B.M."/>
            <person name="Sobral B.W."/>
            <person name="Terry A."/>
            <person name="Torto-Alalibo T.A."/>
            <person name="Win J."/>
            <person name="Xu Z."/>
            <person name="Zhang H."/>
            <person name="Grigoriev I.V."/>
            <person name="Rokhsar D.S."/>
            <person name="Boore J.L."/>
        </authorList>
    </citation>
    <scope>NUCLEOTIDE SEQUENCE [LARGE SCALE GENOMIC DNA]</scope>
    <source>
        <strain evidence="2 3">P6497</strain>
    </source>
</reference>
<sequence length="692" mass="76871">MTEELQGLVAAYWPFRDVLDPDDSEYAPREASCVKISDALGRIGEANSGLYAFRGSDCDLPALPGLVVRDAGRSVPADQVWMKNPEWNHKMGDLGASVGEKLGFQDALLDVILSKLMVFGPGSRLDKWVDHVEEEDVVATLVVQLPSLHERGELMVYDDEDAAKKYAFDFEKSTGTAAFKPSYAVYVVGTEYEVTEVKSGYRVVLVYSIRLPPDETADVENRSRRFVQKMLKDAVAEFSGSNEAFALLLKNNYGGFEAFEARQEEHLAGVDHARFQALLKANNLVPHDKRIKEKFEATVWLSAKDGIVPDWDSDNAADSTLEWTSQLNFLNPDHQQENNDVSDTIVSQYTKFCRNLCKAITATGDVELAWLFIIRYFDRVQRKGLLADFLGELLEKLGWIAVHEPITNAINRMAPFEAMEFVLEMTEYLSDEDAVSTMRLLAVSKAQQIPILALAASRSIGQLWKAATRFKDKSLFPVIESLFQRMETDAIGPVVGVIARTVDTSTSPEGRAVSTSLLSRRRRWLQDEVSRLKSWEMPEAEFPGHAGVEAFLRGPKASFVISGFSDIMGAEKFITYHQSQTKQSVSYIMTAHGSGMNAIVIVTKTREHHHPSKHELDELTAELTRLAQICPLASAGVEVSGYKRPRTETSSDEPSGSKQRRERTSEDFMGSSGSLMQAKGMPASDGNVPPSA</sequence>
<evidence type="ECO:0000313" key="3">
    <source>
        <dbReference type="Proteomes" id="UP000002640"/>
    </source>
</evidence>
<accession>G4YFZ2</accession>
<dbReference type="GeneID" id="20644710"/>
<dbReference type="PANTHER" id="PTHR33099:SF7">
    <property type="entry name" value="MYND-TYPE DOMAIN-CONTAINING PROTEIN"/>
    <property type="match status" value="1"/>
</dbReference>
<evidence type="ECO:0000256" key="1">
    <source>
        <dbReference type="SAM" id="MobiDB-lite"/>
    </source>
</evidence>
<dbReference type="RefSeq" id="XP_009515315.1">
    <property type="nucleotide sequence ID" value="XM_009517020.1"/>
</dbReference>
<feature type="region of interest" description="Disordered" evidence="1">
    <location>
        <begin position="641"/>
        <end position="692"/>
    </location>
</feature>
<dbReference type="EMBL" id="JH159151">
    <property type="protein sequence ID" value="EGZ28040.1"/>
    <property type="molecule type" value="Genomic_DNA"/>
</dbReference>
<protein>
    <submittedName>
        <fullName evidence="2">Uncharacterized protein</fullName>
    </submittedName>
</protein>
<dbReference type="InParanoid" id="G4YFZ2"/>
<dbReference type="Proteomes" id="UP000002640">
    <property type="component" value="Unassembled WGS sequence"/>
</dbReference>